<gene>
    <name evidence="1" type="ORF">H9Q76_11940</name>
</gene>
<reference evidence="1 2" key="1">
    <citation type="submission" date="2020-08" db="EMBL/GenBank/DDBJ databases">
        <authorList>
            <person name="Liu C."/>
            <person name="Sun Q."/>
        </authorList>
    </citation>
    <scope>NUCLEOTIDE SEQUENCE [LARGE SCALE GENOMIC DNA]</scope>
    <source>
        <strain evidence="1 2">NSJ-4</strain>
    </source>
</reference>
<sequence length="125" mass="14843">MWWYEDVSRADFEAVKDTIEQIMLQLGASKYEIRLPYEVKTTSCSDDFEEMHRSERSVFTYKGLFFRVDEVLFSKKPFIVIECGDLDELMNNIMDDAEPFPYDLSYEELCDEVKYSLGIEPYPQE</sequence>
<dbReference type="Proteomes" id="UP000515819">
    <property type="component" value="Chromosome"/>
</dbReference>
<keyword evidence="2" id="KW-1185">Reference proteome</keyword>
<dbReference type="EMBL" id="CP060632">
    <property type="protein sequence ID" value="QNL99408.1"/>
    <property type="molecule type" value="Genomic_DNA"/>
</dbReference>
<dbReference type="RefSeq" id="WP_227573533.1">
    <property type="nucleotide sequence ID" value="NZ_CP060632.1"/>
</dbReference>
<organism evidence="1 2">
    <name type="scientific">Wujia chipingensis</name>
    <dbReference type="NCBI Taxonomy" id="2763670"/>
    <lineage>
        <taxon>Bacteria</taxon>
        <taxon>Bacillati</taxon>
        <taxon>Bacillota</taxon>
        <taxon>Clostridia</taxon>
        <taxon>Lachnospirales</taxon>
        <taxon>Lachnospiraceae</taxon>
        <taxon>Wujia</taxon>
    </lineage>
</organism>
<evidence type="ECO:0000313" key="1">
    <source>
        <dbReference type="EMBL" id="QNL99408.1"/>
    </source>
</evidence>
<dbReference type="AlphaFoldDB" id="A0A7G9FLH7"/>
<proteinExistence type="predicted"/>
<protein>
    <submittedName>
        <fullName evidence="1">Uncharacterized protein</fullName>
    </submittedName>
</protein>
<dbReference type="KEGG" id="wcp:H9Q76_11940"/>
<accession>A0A7G9FLH7</accession>
<evidence type="ECO:0000313" key="2">
    <source>
        <dbReference type="Proteomes" id="UP000515819"/>
    </source>
</evidence>
<name>A0A7G9FLH7_9FIRM</name>